<dbReference type="EC" id="3.2.1.-" evidence="4"/>
<dbReference type="Gene3D" id="3.20.20.80">
    <property type="entry name" value="Glycosidases"/>
    <property type="match status" value="1"/>
</dbReference>
<keyword evidence="5" id="KW-1185">Reference proteome</keyword>
<dbReference type="InterPro" id="IPR006047">
    <property type="entry name" value="GH13_cat_dom"/>
</dbReference>
<sequence>MSHIRFNPWVEYYKLPFGAAAVDQEIVLRIYVATSAQSPQVYCLYRKEGEDTQELSMQQIGTHWYECRMVLPEKGLYFYSFVIIANDEQSLETIYYGKGADSSGIGQATYDGNQVREFQLTCFKEEPIVPWYVEGVAYQIFPDRFANHLANHQLLVERRNTFHYGNYLDRPMYVKNQAGDVVRWDFFGGTLKGIEEKIPYLLDLGVTILYLNPIFSADSNHRYDTNDYFEIDDLLGTKEDFLSLVNALHQAGIRLILDGVFSHVGKNSKYFNQDGRYGDDVGASRSQASEYFSWFTFTDYPSDYQSWWGIKDLPEVNKESSTFQTLIYAGETNVIDYWTSLGVDGWRLDVADELPDSFIEGIRTTLASHKERVVIGEVWEDASNKISYGKRREYVFGDNLQGVMNYPFRDAILDLLLHRSSVEQVCQTLTEIIENYPLQFLLQSLSNIGTHDTKRIYTELYENERKFLLALTMLFVFPGVPCLYYGDERQMKGEDDPDNRAFFPWQTMDQRIFRFCRRLIKYRKTHQFLQKGDTNFFYQGELFGCLRIFENEWTILLVNPSEREQSVDTHSIHWLRSIPVSHQFIERISKQLPNKLLGTDFWIATFEEERKIGGQLSE</sequence>
<accession>A0ABW5TJX4</accession>
<evidence type="ECO:0000256" key="1">
    <source>
        <dbReference type="ARBA" id="ARBA00022801"/>
    </source>
</evidence>
<dbReference type="PANTHER" id="PTHR10357:SF210">
    <property type="entry name" value="MALTODEXTRIN GLUCOSIDASE"/>
    <property type="match status" value="1"/>
</dbReference>
<dbReference type="RefSeq" id="WP_379980917.1">
    <property type="nucleotide sequence ID" value="NZ_JBHUMO010000039.1"/>
</dbReference>
<reference evidence="5" key="1">
    <citation type="journal article" date="2019" name="Int. J. Syst. Evol. Microbiol.">
        <title>The Global Catalogue of Microorganisms (GCM) 10K type strain sequencing project: providing services to taxonomists for standard genome sequencing and annotation.</title>
        <authorList>
            <consortium name="The Broad Institute Genomics Platform"/>
            <consortium name="The Broad Institute Genome Sequencing Center for Infectious Disease"/>
            <person name="Wu L."/>
            <person name="Ma J."/>
        </authorList>
    </citation>
    <scope>NUCLEOTIDE SEQUENCE [LARGE SCALE GENOMIC DNA]</scope>
    <source>
        <strain evidence="5">TISTR 932</strain>
    </source>
</reference>
<dbReference type="GO" id="GO:0016798">
    <property type="term" value="F:hydrolase activity, acting on glycosyl bonds"/>
    <property type="evidence" value="ECO:0007669"/>
    <property type="project" value="UniProtKB-KW"/>
</dbReference>
<proteinExistence type="predicted"/>
<dbReference type="InterPro" id="IPR045857">
    <property type="entry name" value="O16G_dom_2"/>
</dbReference>
<dbReference type="CDD" id="cd11338">
    <property type="entry name" value="AmyAc_CMD"/>
    <property type="match status" value="1"/>
</dbReference>
<comment type="caution">
    <text evidence="4">The sequence shown here is derived from an EMBL/GenBank/DDBJ whole genome shotgun (WGS) entry which is preliminary data.</text>
</comment>
<keyword evidence="1 4" id="KW-0378">Hydrolase</keyword>
<dbReference type="Pfam" id="PF00128">
    <property type="entry name" value="Alpha-amylase"/>
    <property type="match status" value="1"/>
</dbReference>
<evidence type="ECO:0000313" key="4">
    <source>
        <dbReference type="EMBL" id="MFD2728993.1"/>
    </source>
</evidence>
<dbReference type="EMBL" id="JBHUMO010000039">
    <property type="protein sequence ID" value="MFD2728993.1"/>
    <property type="molecule type" value="Genomic_DNA"/>
</dbReference>
<protein>
    <submittedName>
        <fullName evidence="4">Glycoside hydrolase family 13 protein</fullName>
        <ecNumber evidence="4">3.2.1.-</ecNumber>
    </submittedName>
</protein>
<gene>
    <name evidence="4" type="ORF">ACFSR0_06110</name>
</gene>
<feature type="domain" description="Glycosyl hydrolase family 13 catalytic" evidence="3">
    <location>
        <begin position="139"/>
        <end position="523"/>
    </location>
</feature>
<dbReference type="PANTHER" id="PTHR10357">
    <property type="entry name" value="ALPHA-AMYLASE FAMILY MEMBER"/>
    <property type="match status" value="1"/>
</dbReference>
<dbReference type="Proteomes" id="UP001597427">
    <property type="component" value="Unassembled WGS sequence"/>
</dbReference>
<dbReference type="SUPFAM" id="SSF51445">
    <property type="entry name" value="(Trans)glycosidases"/>
    <property type="match status" value="1"/>
</dbReference>
<organism evidence="4 5">
    <name type="scientific">Enterococcus camelliae</name>
    <dbReference type="NCBI Taxonomy" id="453959"/>
    <lineage>
        <taxon>Bacteria</taxon>
        <taxon>Bacillati</taxon>
        <taxon>Bacillota</taxon>
        <taxon>Bacilli</taxon>
        <taxon>Lactobacillales</taxon>
        <taxon>Enterococcaceae</taxon>
        <taxon>Enterococcus</taxon>
    </lineage>
</organism>
<dbReference type="SMART" id="SM00642">
    <property type="entry name" value="Aamy"/>
    <property type="match status" value="1"/>
</dbReference>
<evidence type="ECO:0000256" key="2">
    <source>
        <dbReference type="ARBA" id="ARBA00023295"/>
    </source>
</evidence>
<keyword evidence="2 4" id="KW-0326">Glycosidase</keyword>
<dbReference type="Gene3D" id="3.90.400.10">
    <property type="entry name" value="Oligo-1,6-glucosidase, Domain 2"/>
    <property type="match status" value="1"/>
</dbReference>
<evidence type="ECO:0000259" key="3">
    <source>
        <dbReference type="SMART" id="SM00642"/>
    </source>
</evidence>
<name>A0ABW5TJX4_9ENTE</name>
<evidence type="ECO:0000313" key="5">
    <source>
        <dbReference type="Proteomes" id="UP001597427"/>
    </source>
</evidence>
<dbReference type="InterPro" id="IPR017853">
    <property type="entry name" value="GH"/>
</dbReference>